<feature type="transmembrane region" description="Helical" evidence="1">
    <location>
        <begin position="121"/>
        <end position="137"/>
    </location>
</feature>
<keyword evidence="1" id="KW-1133">Transmembrane helix</keyword>
<feature type="transmembrane region" description="Helical" evidence="1">
    <location>
        <begin position="48"/>
        <end position="79"/>
    </location>
</feature>
<evidence type="ECO:0000313" key="2">
    <source>
        <dbReference type="EMBL" id="UOF92342.1"/>
    </source>
</evidence>
<keyword evidence="1" id="KW-0472">Membrane</keyword>
<feature type="transmembrane region" description="Helical" evidence="1">
    <location>
        <begin position="143"/>
        <end position="160"/>
    </location>
</feature>
<name>A0ABY4CPD7_9BACL</name>
<proteinExistence type="predicted"/>
<evidence type="ECO:0000256" key="1">
    <source>
        <dbReference type="SAM" id="Phobius"/>
    </source>
</evidence>
<keyword evidence="1" id="KW-0812">Transmembrane</keyword>
<sequence>MKALVLTTPHLYLIVIAIIGGTLARIATLREDYRQYPSFPNGYLNQAVFGFVASTLGAVAIPALMANNFTAVTFLTLALTQFQNVRKLELNSLQLLEETEYTKRGNAYIDGIAKTFEARNYISLLVAIAIGICMEVLEHKSILLRILVSIIAGLAVFFGLTRFSRGKRIGDIAEVRQGEILIQNDELYVDTIFVSNRIGIERGQEMILNEGMAVVVYPKSQHYRIALDNFGQRQAILFEITRSLGVKRYHYTRKNYEDGRIVFFVVPILHDIETMIQVVRHTPVLESIKKTHLFLRKWEEEHVRH</sequence>
<dbReference type="Proteomes" id="UP000830167">
    <property type="component" value="Chromosome"/>
</dbReference>
<dbReference type="EMBL" id="CP089291">
    <property type="protein sequence ID" value="UOF92342.1"/>
    <property type="molecule type" value="Genomic_DNA"/>
</dbReference>
<reference evidence="2" key="1">
    <citation type="submission" date="2021-12" db="EMBL/GenBank/DDBJ databases">
        <title>Alicyclobacillaceae gen. nov., sp. nov., isolated from chalcocite enrichment system.</title>
        <authorList>
            <person name="Jiang Z."/>
        </authorList>
    </citation>
    <scope>NUCLEOTIDE SEQUENCE</scope>
    <source>
        <strain evidence="2">MYW30-H2</strain>
    </source>
</reference>
<dbReference type="RefSeq" id="WP_347439013.1">
    <property type="nucleotide sequence ID" value="NZ_CP089291.1"/>
</dbReference>
<dbReference type="InterPro" id="IPR025918">
    <property type="entry name" value="YIEGIA"/>
</dbReference>
<accession>A0ABY4CPD7</accession>
<dbReference type="Pfam" id="PF14045">
    <property type="entry name" value="YIEGIA"/>
    <property type="match status" value="1"/>
</dbReference>
<gene>
    <name evidence="2" type="ORF">LSG31_09340</name>
</gene>
<evidence type="ECO:0000313" key="3">
    <source>
        <dbReference type="Proteomes" id="UP000830167"/>
    </source>
</evidence>
<protein>
    <submittedName>
        <fullName evidence="2">YIEGIA family protein</fullName>
    </submittedName>
</protein>
<keyword evidence="3" id="KW-1185">Reference proteome</keyword>
<organism evidence="2 3">
    <name type="scientific">Fodinisporobacter ferrooxydans</name>
    <dbReference type="NCBI Taxonomy" id="2901836"/>
    <lineage>
        <taxon>Bacteria</taxon>
        <taxon>Bacillati</taxon>
        <taxon>Bacillota</taxon>
        <taxon>Bacilli</taxon>
        <taxon>Bacillales</taxon>
        <taxon>Alicyclobacillaceae</taxon>
        <taxon>Fodinisporobacter</taxon>
    </lineage>
</organism>